<dbReference type="Gene3D" id="3.40.395.10">
    <property type="entry name" value="Adenoviral Proteinase, Chain A"/>
    <property type="match status" value="1"/>
</dbReference>
<dbReference type="PANTHER" id="PTHR34835">
    <property type="entry name" value="OS07G0283600 PROTEIN-RELATED"/>
    <property type="match status" value="1"/>
</dbReference>
<gene>
    <name evidence="1" type="ORF">POM88_006297</name>
</gene>
<dbReference type="PANTHER" id="PTHR34835:SF90">
    <property type="entry name" value="AMINOTRANSFERASE-LIKE PLANT MOBILE DOMAIN-CONTAINING PROTEIN"/>
    <property type="match status" value="1"/>
</dbReference>
<dbReference type="InterPro" id="IPR038765">
    <property type="entry name" value="Papain-like_cys_pep_sf"/>
</dbReference>
<protein>
    <recommendedName>
        <fullName evidence="3">Ubiquitin-like protease family profile domain-containing protein</fullName>
    </recommendedName>
</protein>
<reference evidence="1" key="2">
    <citation type="submission" date="2023-05" db="EMBL/GenBank/DDBJ databases">
        <authorList>
            <person name="Schelkunov M.I."/>
        </authorList>
    </citation>
    <scope>NUCLEOTIDE SEQUENCE</scope>
    <source>
        <strain evidence="1">Hsosn_3</strain>
        <tissue evidence="1">Leaf</tissue>
    </source>
</reference>
<keyword evidence="2" id="KW-1185">Reference proteome</keyword>
<organism evidence="1 2">
    <name type="scientific">Heracleum sosnowskyi</name>
    <dbReference type="NCBI Taxonomy" id="360622"/>
    <lineage>
        <taxon>Eukaryota</taxon>
        <taxon>Viridiplantae</taxon>
        <taxon>Streptophyta</taxon>
        <taxon>Embryophyta</taxon>
        <taxon>Tracheophyta</taxon>
        <taxon>Spermatophyta</taxon>
        <taxon>Magnoliopsida</taxon>
        <taxon>eudicotyledons</taxon>
        <taxon>Gunneridae</taxon>
        <taxon>Pentapetalae</taxon>
        <taxon>asterids</taxon>
        <taxon>campanulids</taxon>
        <taxon>Apiales</taxon>
        <taxon>Apiaceae</taxon>
        <taxon>Apioideae</taxon>
        <taxon>apioid superclade</taxon>
        <taxon>Tordylieae</taxon>
        <taxon>Tordyliinae</taxon>
        <taxon>Heracleum</taxon>
    </lineage>
</organism>
<dbReference type="AlphaFoldDB" id="A0AAD8J419"/>
<name>A0AAD8J419_9APIA</name>
<sequence>MHVELDSITNQCAADLNEPSVNVERSSRCGGLFGALGRGVNMLDDLDVRTEKRSCKVIQNADLSDNSDDFVTPREMFGESTPYVEGKCSIEEQDCKLGREIAVNAYNGDTNEVIVQRSFRQVCAENKKEKTQNKRNLALKKGTTLVERGLKIDSPRSKIKKKAARTYHRYIQKKFSPSIMTDVIVNLSVPQIQWVTSTGFGGLLYFRMLSYTHKLGYNVVEAFNGPACSLKVKAGTITITESIVHSVMGLPIGNEAVVCNEDKEAYSVWAKQFPGCKSSEITPLKVRDKILENPNADMYFKWNFLIMMYNFFIESNQNRFLVRDVLRFSGDIEDCKKYNWCGLMIEKLKETHSYWAKDTKRNFAGPLPFLIYLYVSKVKKKGITFVATSYPTYRGWSDMLLRERQKYDLKKECFGEGELVKFDNVKADQYLEDTRAGQDCADGTEMTLLDIVVRDEIHNKEEDCVNSRYMVTNDKLNDDDACEFLILDIVHNGDQQNKGEVVVDVMAMDYEAQVSDIGVHGVTNTQACVDEEIEHHFEEDLYMLRFEKNLIDLKEVYDKCLNNCEVAFALYPENGKLAELNEKYSYFFKMFRDSIPMSKVLCVGKVDDNDMPKLGEAVEEEFIPNFSLGLSQMTPKNLCAELDGISNSPLIGQFGRTGYSGKGKEMVEEGFNVMGERHEVEKKENYFVEIMRPRRGIKASQFCRSPYVSRVVDVSTHQITTEESNIWELLFQSKNDINEHLFEWNNRMCTRGHFQSMQENNMMESTVIDTWSYLLNENELLRDDCSPLRLFMTSETTYGPLRMEVGEGGTHDKMERNAAFHDNMDIVVQMVCDMHNKNYEVKDFEMFVFPIYSSAHHYIISYNMKKPQLHIIDNIFHTGGVEENYGDLPAILHECFCDWISIYNLPKEREIINLEPKIVRMAWQTLTNSVDCGVFVMRHMETYMGKLYKWKVGLRPEKDNQKPLLNKLRIIYCHRILTWAKNCKRAGILEGAVKLGKGK</sequence>
<comment type="caution">
    <text evidence="1">The sequence shown here is derived from an EMBL/GenBank/DDBJ whole genome shotgun (WGS) entry which is preliminary data.</text>
</comment>
<evidence type="ECO:0000313" key="2">
    <source>
        <dbReference type="Proteomes" id="UP001237642"/>
    </source>
</evidence>
<dbReference type="EMBL" id="JAUIZM010000002">
    <property type="protein sequence ID" value="KAK1396434.1"/>
    <property type="molecule type" value="Genomic_DNA"/>
</dbReference>
<reference evidence="1" key="1">
    <citation type="submission" date="2023-02" db="EMBL/GenBank/DDBJ databases">
        <title>Genome of toxic invasive species Heracleum sosnowskyi carries increased number of genes despite the absence of recent whole-genome duplications.</title>
        <authorList>
            <person name="Schelkunov M."/>
            <person name="Shtratnikova V."/>
            <person name="Makarenko M."/>
            <person name="Klepikova A."/>
            <person name="Omelchenko D."/>
            <person name="Novikova G."/>
            <person name="Obukhova E."/>
            <person name="Bogdanov V."/>
            <person name="Penin A."/>
            <person name="Logacheva M."/>
        </authorList>
    </citation>
    <scope>NUCLEOTIDE SEQUENCE</scope>
    <source>
        <strain evidence="1">Hsosn_3</strain>
        <tissue evidence="1">Leaf</tissue>
    </source>
</reference>
<evidence type="ECO:0000313" key="1">
    <source>
        <dbReference type="EMBL" id="KAK1396434.1"/>
    </source>
</evidence>
<dbReference type="Proteomes" id="UP001237642">
    <property type="component" value="Unassembled WGS sequence"/>
</dbReference>
<accession>A0AAD8J419</accession>
<dbReference type="SUPFAM" id="SSF54001">
    <property type="entry name" value="Cysteine proteinases"/>
    <property type="match status" value="1"/>
</dbReference>
<proteinExistence type="predicted"/>
<evidence type="ECO:0008006" key="3">
    <source>
        <dbReference type="Google" id="ProtNLM"/>
    </source>
</evidence>